<keyword evidence="3" id="KW-1185">Reference proteome</keyword>
<evidence type="ECO:0000313" key="2">
    <source>
        <dbReference type="EMBL" id="KAL1521795.1"/>
    </source>
</evidence>
<proteinExistence type="predicted"/>
<sequence length="259" mass="29185">MASRLFGARGATSLGAHHQHHHLPHWSEKILAVRAPAALLEGFDVAVLPLEDERRNDVGVAVSPGLYRPDENGMIHIRVVNASTRPVAIPMLTPIARFIIDPKSDDSDIQFTTEEILEKINIEENCTAEDRAKIAKMLTDRAAEVTLFAWRRVFLIIVVFACAPTLVIMSAKSVKRGVHPRDLIQHRSPRGAVEEAKQQQDHGLVKRRAKLYCSPSQMRRLSTLTRRYFRGAAVVPRLLSPAPERSWKSVRLLSNMTWR</sequence>
<organism evidence="2 3">
    <name type="scientific">Prymnesium parvum</name>
    <name type="common">Toxic golden alga</name>
    <dbReference type="NCBI Taxonomy" id="97485"/>
    <lineage>
        <taxon>Eukaryota</taxon>
        <taxon>Haptista</taxon>
        <taxon>Haptophyta</taxon>
        <taxon>Prymnesiophyceae</taxon>
        <taxon>Prymnesiales</taxon>
        <taxon>Prymnesiaceae</taxon>
        <taxon>Prymnesium</taxon>
    </lineage>
</organism>
<comment type="caution">
    <text evidence="2">The sequence shown here is derived from an EMBL/GenBank/DDBJ whole genome shotgun (WGS) entry which is preliminary data.</text>
</comment>
<dbReference type="Proteomes" id="UP001515480">
    <property type="component" value="Unassembled WGS sequence"/>
</dbReference>
<dbReference type="EMBL" id="JBGBPQ010000007">
    <property type="protein sequence ID" value="KAL1521795.1"/>
    <property type="molecule type" value="Genomic_DNA"/>
</dbReference>
<reference evidence="2 3" key="1">
    <citation type="journal article" date="2024" name="Science">
        <title>Giant polyketide synthase enzymes in the biosynthesis of giant marine polyether toxins.</title>
        <authorList>
            <person name="Fallon T.R."/>
            <person name="Shende V.V."/>
            <person name="Wierzbicki I.H."/>
            <person name="Pendleton A.L."/>
            <person name="Watervoot N.F."/>
            <person name="Auber R.P."/>
            <person name="Gonzalez D.J."/>
            <person name="Wisecaver J.H."/>
            <person name="Moore B.S."/>
        </authorList>
    </citation>
    <scope>NUCLEOTIDE SEQUENCE [LARGE SCALE GENOMIC DNA]</scope>
    <source>
        <strain evidence="2 3">12B1</strain>
    </source>
</reference>
<dbReference type="AlphaFoldDB" id="A0AB34JJN2"/>
<keyword evidence="1" id="KW-0472">Membrane</keyword>
<feature type="transmembrane region" description="Helical" evidence="1">
    <location>
        <begin position="149"/>
        <end position="171"/>
    </location>
</feature>
<keyword evidence="1" id="KW-1133">Transmembrane helix</keyword>
<gene>
    <name evidence="2" type="ORF">AB1Y20_021448</name>
</gene>
<accession>A0AB34JJN2</accession>
<evidence type="ECO:0000313" key="3">
    <source>
        <dbReference type="Proteomes" id="UP001515480"/>
    </source>
</evidence>
<evidence type="ECO:0008006" key="4">
    <source>
        <dbReference type="Google" id="ProtNLM"/>
    </source>
</evidence>
<protein>
    <recommendedName>
        <fullName evidence="4">MSP domain-containing protein</fullName>
    </recommendedName>
</protein>
<name>A0AB34JJN2_PRYPA</name>
<evidence type="ECO:0000256" key="1">
    <source>
        <dbReference type="SAM" id="Phobius"/>
    </source>
</evidence>
<keyword evidence="1" id="KW-0812">Transmembrane</keyword>